<accession>A0A0C2N8H0</accession>
<gene>
    <name evidence="1" type="ORF">RF11_00848</name>
</gene>
<evidence type="ECO:0000313" key="2">
    <source>
        <dbReference type="Proteomes" id="UP000031668"/>
    </source>
</evidence>
<comment type="caution">
    <text evidence="1">The sequence shown here is derived from an EMBL/GenBank/DDBJ whole genome shotgun (WGS) entry which is preliminary data.</text>
</comment>
<protein>
    <submittedName>
        <fullName evidence="1">Uncharacterized protein</fullName>
    </submittedName>
</protein>
<dbReference type="AlphaFoldDB" id="A0A0C2N8H0"/>
<evidence type="ECO:0000313" key="1">
    <source>
        <dbReference type="EMBL" id="KII70207.1"/>
    </source>
</evidence>
<dbReference type="EMBL" id="JWZT01002157">
    <property type="protein sequence ID" value="KII70207.1"/>
    <property type="molecule type" value="Genomic_DNA"/>
</dbReference>
<keyword evidence="2" id="KW-1185">Reference proteome</keyword>
<name>A0A0C2N8H0_THEKT</name>
<sequence length="145" mass="16441">MSLDSAYRILHTMLPNTIEWSRSFLTTLGGFPQTLILIDEVVPTTDTEKRRIRITEIAVTREACISEVRPGKIRRYLPLADNLRQAWGFTEVSVIPIVFGHLDRLDVAIQDMTTPNIAQRPSLTGLQRYIATSLAPELRPERPSL</sequence>
<dbReference type="Proteomes" id="UP000031668">
    <property type="component" value="Unassembled WGS sequence"/>
</dbReference>
<proteinExistence type="predicted"/>
<organism evidence="1 2">
    <name type="scientific">Thelohanellus kitauei</name>
    <name type="common">Myxosporean</name>
    <dbReference type="NCBI Taxonomy" id="669202"/>
    <lineage>
        <taxon>Eukaryota</taxon>
        <taxon>Metazoa</taxon>
        <taxon>Cnidaria</taxon>
        <taxon>Myxozoa</taxon>
        <taxon>Myxosporea</taxon>
        <taxon>Bivalvulida</taxon>
        <taxon>Platysporina</taxon>
        <taxon>Myxobolidae</taxon>
        <taxon>Thelohanellus</taxon>
    </lineage>
</organism>
<reference evidence="1 2" key="1">
    <citation type="journal article" date="2014" name="Genome Biol. Evol.">
        <title>The genome of the myxosporean Thelohanellus kitauei shows adaptations to nutrient acquisition within its fish host.</title>
        <authorList>
            <person name="Yang Y."/>
            <person name="Xiong J."/>
            <person name="Zhou Z."/>
            <person name="Huo F."/>
            <person name="Miao W."/>
            <person name="Ran C."/>
            <person name="Liu Y."/>
            <person name="Zhang J."/>
            <person name="Feng J."/>
            <person name="Wang M."/>
            <person name="Wang M."/>
            <person name="Wang L."/>
            <person name="Yao B."/>
        </authorList>
    </citation>
    <scope>NUCLEOTIDE SEQUENCE [LARGE SCALE GENOMIC DNA]</scope>
    <source>
        <strain evidence="1">Wuqing</strain>
    </source>
</reference>